<name>A0AAD8NHC0_TARER</name>
<protein>
    <submittedName>
        <fullName evidence="2">Uncharacterized protein</fullName>
    </submittedName>
</protein>
<dbReference type="EMBL" id="JAUHHV010000011">
    <property type="protein sequence ID" value="KAK1408031.1"/>
    <property type="molecule type" value="Genomic_DNA"/>
</dbReference>
<comment type="caution">
    <text evidence="2">The sequence shown here is derived from an EMBL/GenBank/DDBJ whole genome shotgun (WGS) entry which is preliminary data.</text>
</comment>
<organism evidence="2 3">
    <name type="scientific">Tagetes erecta</name>
    <name type="common">African marigold</name>
    <dbReference type="NCBI Taxonomy" id="13708"/>
    <lineage>
        <taxon>Eukaryota</taxon>
        <taxon>Viridiplantae</taxon>
        <taxon>Streptophyta</taxon>
        <taxon>Embryophyta</taxon>
        <taxon>Tracheophyta</taxon>
        <taxon>Spermatophyta</taxon>
        <taxon>Magnoliopsida</taxon>
        <taxon>eudicotyledons</taxon>
        <taxon>Gunneridae</taxon>
        <taxon>Pentapetalae</taxon>
        <taxon>asterids</taxon>
        <taxon>campanulids</taxon>
        <taxon>Asterales</taxon>
        <taxon>Asteraceae</taxon>
        <taxon>Asteroideae</taxon>
        <taxon>Heliantheae alliance</taxon>
        <taxon>Tageteae</taxon>
        <taxon>Tagetes</taxon>
    </lineage>
</organism>
<reference evidence="2" key="1">
    <citation type="journal article" date="2023" name="bioRxiv">
        <title>Improved chromosome-level genome assembly for marigold (Tagetes erecta).</title>
        <authorList>
            <person name="Jiang F."/>
            <person name="Yuan L."/>
            <person name="Wang S."/>
            <person name="Wang H."/>
            <person name="Xu D."/>
            <person name="Wang A."/>
            <person name="Fan W."/>
        </authorList>
    </citation>
    <scope>NUCLEOTIDE SEQUENCE</scope>
    <source>
        <strain evidence="2">WSJ</strain>
        <tissue evidence="2">Leaf</tissue>
    </source>
</reference>
<dbReference type="AlphaFoldDB" id="A0AAD8NHC0"/>
<evidence type="ECO:0000313" key="3">
    <source>
        <dbReference type="Proteomes" id="UP001229421"/>
    </source>
</evidence>
<feature type="region of interest" description="Disordered" evidence="1">
    <location>
        <begin position="142"/>
        <end position="161"/>
    </location>
</feature>
<keyword evidence="3" id="KW-1185">Reference proteome</keyword>
<proteinExistence type="predicted"/>
<gene>
    <name evidence="2" type="ORF">QVD17_39661</name>
</gene>
<dbReference type="Proteomes" id="UP001229421">
    <property type="component" value="Unassembled WGS sequence"/>
</dbReference>
<sequence>MEKNSLASKVINIDGLPRRGVLRKSTAEGTQGMTIETNSKTDQIGRINAAVSIQKESNVADLSKGKDNNLAALADIDVTGRKSYADQLLANGNISTNAEVNFRYLQHPEVRPIWRPKEKVVTNIVGESSISMHNQFEVLNESGKGCTEPSSKDTNESDEDDVETVFDETVGLVDEEAKCVLQFNQASLDEERFLKQKSKLHWLAVGDANNAFFHKSLKCKNHGNRIEMVKDSNGMLHEGEDVHLGFVSHFENFLGSEEGVSMPISPDLFTCRLDDSEAVYMIRPILEEDIRKAMFSIGDNKAPASCIVDGLVVAATAYYIWQERNNRIFVNHARPPEVLAEEILGTVRYKLMSIKFKRTIPASLVRREWNIAKDTRFEDGG</sequence>
<evidence type="ECO:0000256" key="1">
    <source>
        <dbReference type="SAM" id="MobiDB-lite"/>
    </source>
</evidence>
<accession>A0AAD8NHC0</accession>
<evidence type="ECO:0000313" key="2">
    <source>
        <dbReference type="EMBL" id="KAK1408031.1"/>
    </source>
</evidence>